<dbReference type="Proteomes" id="UP001374579">
    <property type="component" value="Unassembled WGS sequence"/>
</dbReference>
<evidence type="ECO:0000256" key="5">
    <source>
        <dbReference type="ARBA" id="ARBA00022859"/>
    </source>
</evidence>
<feature type="domain" description="Caspase recruitment" evidence="7">
    <location>
        <begin position="29"/>
        <end position="91"/>
    </location>
</feature>
<feature type="compositionally biased region" description="Low complexity" evidence="6">
    <location>
        <begin position="292"/>
        <end position="301"/>
    </location>
</feature>
<evidence type="ECO:0000256" key="3">
    <source>
        <dbReference type="ARBA" id="ARBA00022588"/>
    </source>
</evidence>
<evidence type="ECO:0000256" key="6">
    <source>
        <dbReference type="SAM" id="MobiDB-lite"/>
    </source>
</evidence>
<keyword evidence="9" id="KW-1185">Reference proteome</keyword>
<gene>
    <name evidence="8" type="ORF">V1264_020238</name>
</gene>
<dbReference type="GO" id="GO:0005737">
    <property type="term" value="C:cytoplasm"/>
    <property type="evidence" value="ECO:0007669"/>
    <property type="project" value="UniProtKB-ARBA"/>
</dbReference>
<keyword evidence="5" id="KW-0391">Immunity</keyword>
<evidence type="ECO:0000313" key="9">
    <source>
        <dbReference type="Proteomes" id="UP001374579"/>
    </source>
</evidence>
<dbReference type="AlphaFoldDB" id="A0AAN9BC70"/>
<comment type="caution">
    <text evidence="8">The sequence shown here is derived from an EMBL/GenBank/DDBJ whole genome shotgun (WGS) entry which is preliminary data.</text>
</comment>
<reference evidence="8 9" key="1">
    <citation type="submission" date="2024-02" db="EMBL/GenBank/DDBJ databases">
        <title>Chromosome-scale genome assembly of the rough periwinkle Littorina saxatilis.</title>
        <authorList>
            <person name="De Jode A."/>
            <person name="Faria R."/>
            <person name="Formenti G."/>
            <person name="Sims Y."/>
            <person name="Smith T.P."/>
            <person name="Tracey A."/>
            <person name="Wood J.M.D."/>
            <person name="Zagrodzka Z.B."/>
            <person name="Johannesson K."/>
            <person name="Butlin R.K."/>
            <person name="Leder E.H."/>
        </authorList>
    </citation>
    <scope>NUCLEOTIDE SEQUENCE [LARGE SCALE GENOMIC DNA]</scope>
    <source>
        <strain evidence="8">Snail1</strain>
        <tissue evidence="8">Muscle</tissue>
    </source>
</reference>
<feature type="compositionally biased region" description="Polar residues" evidence="6">
    <location>
        <begin position="120"/>
        <end position="144"/>
    </location>
</feature>
<dbReference type="Pfam" id="PF16739">
    <property type="entry name" value="CARD_2"/>
    <property type="match status" value="1"/>
</dbReference>
<dbReference type="GO" id="GO:0045087">
    <property type="term" value="P:innate immune response"/>
    <property type="evidence" value="ECO:0007669"/>
    <property type="project" value="UniProtKB-KW"/>
</dbReference>
<evidence type="ECO:0000256" key="2">
    <source>
        <dbReference type="ARBA" id="ARBA00022553"/>
    </source>
</evidence>
<evidence type="ECO:0000259" key="7">
    <source>
        <dbReference type="Pfam" id="PF16739"/>
    </source>
</evidence>
<keyword evidence="3" id="KW-0399">Innate immunity</keyword>
<name>A0AAN9BC70_9CAEN</name>
<keyword evidence="2" id="KW-0597">Phosphoprotein</keyword>
<sequence length="446" mass="50909">MATGGHEMDFNKETEYNATLYKTILNPFLQCMPPVQLSESNFISRLLSVEEMERVRRKYETEGQNASARLLLDFLKMKHKWFPAFMKALEEPHLKLQEHKQKFLILKQQVDQEWQKKHPNTSSPQLRSPVQSSTPMGLDSTTFKTPVPDSAAGTNVPPSDFNIETPGLRVSNVEAPTRGLVTDAEEELDRPRSEANLESQMAGMALTQERPFVHSKSYPGSGTAGASGGVGKLEEDYRDAASPSQYDVLGSPSLPSEYDELSRPKNRRSLQTDACPIVEQESGAPEEEVGEEAQPQLQNPRHPQRRRPQTRQDHPSLRVAISNNPRKDFEANFVRDELQGLDGWQNFQEEHEVIQLVRPNRRNEGTYVIWYWALAKRPTICVLLRGKVITFVVHKSASQTNKFYINRQQKRSSSLRDLMTYHLRVGIKYKPSREDETIVWLLQPAT</sequence>
<evidence type="ECO:0000313" key="8">
    <source>
        <dbReference type="EMBL" id="KAK7101934.1"/>
    </source>
</evidence>
<evidence type="ECO:0000256" key="1">
    <source>
        <dbReference type="ARBA" id="ARBA00022499"/>
    </source>
</evidence>
<dbReference type="InterPro" id="IPR011029">
    <property type="entry name" value="DEATH-like_dom_sf"/>
</dbReference>
<feature type="region of interest" description="Disordered" evidence="6">
    <location>
        <begin position="238"/>
        <end position="316"/>
    </location>
</feature>
<dbReference type="EMBL" id="JBAMIC010000010">
    <property type="protein sequence ID" value="KAK7101934.1"/>
    <property type="molecule type" value="Genomic_DNA"/>
</dbReference>
<protein>
    <recommendedName>
        <fullName evidence="7">Caspase recruitment domain-containing protein</fullName>
    </recommendedName>
</protein>
<evidence type="ECO:0000256" key="4">
    <source>
        <dbReference type="ARBA" id="ARBA00022843"/>
    </source>
</evidence>
<dbReference type="Gene3D" id="1.10.533.10">
    <property type="entry name" value="Death Domain, Fas"/>
    <property type="match status" value="1"/>
</dbReference>
<keyword evidence="1" id="KW-1017">Isopeptide bond</keyword>
<accession>A0AAN9BC70</accession>
<dbReference type="InterPro" id="IPR031964">
    <property type="entry name" value="CARD_dom"/>
</dbReference>
<keyword evidence="4" id="KW-0832">Ubl conjugation</keyword>
<organism evidence="8 9">
    <name type="scientific">Littorina saxatilis</name>
    <dbReference type="NCBI Taxonomy" id="31220"/>
    <lineage>
        <taxon>Eukaryota</taxon>
        <taxon>Metazoa</taxon>
        <taxon>Spiralia</taxon>
        <taxon>Lophotrochozoa</taxon>
        <taxon>Mollusca</taxon>
        <taxon>Gastropoda</taxon>
        <taxon>Caenogastropoda</taxon>
        <taxon>Littorinimorpha</taxon>
        <taxon>Littorinoidea</taxon>
        <taxon>Littorinidae</taxon>
        <taxon>Littorina</taxon>
    </lineage>
</organism>
<feature type="region of interest" description="Disordered" evidence="6">
    <location>
        <begin position="114"/>
        <end position="193"/>
    </location>
</feature>
<proteinExistence type="predicted"/>